<keyword evidence="2" id="KW-1185">Reference proteome</keyword>
<comment type="caution">
    <text evidence="1">The sequence shown here is derived from an EMBL/GenBank/DDBJ whole genome shotgun (WGS) entry which is preliminary data.</text>
</comment>
<dbReference type="Proteomes" id="UP000224460">
    <property type="component" value="Unassembled WGS sequence"/>
</dbReference>
<protein>
    <submittedName>
        <fullName evidence="1">Siroheme synthase</fullName>
    </submittedName>
</protein>
<proteinExistence type="predicted"/>
<sequence>MYYPMMLKLQGKKVIVFGGGKVAYGKAKGLLEAGACVQVISPQFDKVFEGLHKQMTLIEGYYEEVLLQGCFLVVAATNHPNINEQIGKACEEKGILCNVVSSPSLSSFIVPSVVRRGEFVLSISTGGNSPALAKHIKKELAKRYDEDYGAYVTLLGEIRKIVLAKSWPEEKKQTFLRELSNKSFEECNGLWESLKRNEDLF</sequence>
<name>A0AC61DFX2_9FIRM</name>
<evidence type="ECO:0000313" key="2">
    <source>
        <dbReference type="Proteomes" id="UP000224460"/>
    </source>
</evidence>
<organism evidence="1 2">
    <name type="scientific">Sporanaerobium hydrogeniformans</name>
    <dbReference type="NCBI Taxonomy" id="3072179"/>
    <lineage>
        <taxon>Bacteria</taxon>
        <taxon>Bacillati</taxon>
        <taxon>Bacillota</taxon>
        <taxon>Clostridia</taxon>
        <taxon>Lachnospirales</taxon>
        <taxon>Lachnospiraceae</taxon>
        <taxon>Sporanaerobium</taxon>
    </lineage>
</organism>
<accession>A0AC61DFX2</accession>
<reference evidence="1" key="1">
    <citation type="submission" date="2017-10" db="EMBL/GenBank/DDBJ databases">
        <title>Genome sequence of cellulolytic Lachnospiraceae bacterium XHS1971 isolated from hotspring sediment.</title>
        <authorList>
            <person name="Vasudevan G."/>
            <person name="Joshi A.J."/>
            <person name="Hivarkar S."/>
            <person name="Lanjekar V.B."/>
            <person name="Dhakephalkar P.K."/>
            <person name="Dagar S."/>
        </authorList>
    </citation>
    <scope>NUCLEOTIDE SEQUENCE</scope>
    <source>
        <strain evidence="1">XHS1971</strain>
    </source>
</reference>
<dbReference type="EMBL" id="PEDL01000002">
    <property type="protein sequence ID" value="PHV71847.1"/>
    <property type="molecule type" value="Genomic_DNA"/>
</dbReference>
<gene>
    <name evidence="1" type="ORF">CS063_04645</name>
</gene>
<evidence type="ECO:0000313" key="1">
    <source>
        <dbReference type="EMBL" id="PHV71847.1"/>
    </source>
</evidence>